<dbReference type="GO" id="GO:0015031">
    <property type="term" value="P:protein transport"/>
    <property type="evidence" value="ECO:0007669"/>
    <property type="project" value="TreeGrafter"/>
</dbReference>
<dbReference type="Proteomes" id="UP001107558">
    <property type="component" value="Chromosome 4"/>
</dbReference>
<dbReference type="AlphaFoldDB" id="A0A9J6BAS3"/>
<dbReference type="InterPro" id="IPR014752">
    <property type="entry name" value="Arrestin-like_C"/>
</dbReference>
<evidence type="ECO:0000256" key="2">
    <source>
        <dbReference type="ARBA" id="ARBA00022606"/>
    </source>
</evidence>
<dbReference type="InterPro" id="IPR011021">
    <property type="entry name" value="Arrestin-like_N"/>
</dbReference>
<dbReference type="InterPro" id="IPR050357">
    <property type="entry name" value="Arrestin_domain-protein"/>
</dbReference>
<proteinExistence type="inferred from homology"/>
<organism evidence="4 5">
    <name type="scientific">Polypedilum vanderplanki</name>
    <name type="common">Sleeping chironomid midge</name>
    <dbReference type="NCBI Taxonomy" id="319348"/>
    <lineage>
        <taxon>Eukaryota</taxon>
        <taxon>Metazoa</taxon>
        <taxon>Ecdysozoa</taxon>
        <taxon>Arthropoda</taxon>
        <taxon>Hexapoda</taxon>
        <taxon>Insecta</taxon>
        <taxon>Pterygota</taxon>
        <taxon>Neoptera</taxon>
        <taxon>Endopterygota</taxon>
        <taxon>Diptera</taxon>
        <taxon>Nematocera</taxon>
        <taxon>Chironomoidea</taxon>
        <taxon>Chironomidae</taxon>
        <taxon>Chironominae</taxon>
        <taxon>Polypedilum</taxon>
        <taxon>Polypedilum</taxon>
    </lineage>
</organism>
<accession>A0A9J6BAS3</accession>
<dbReference type="GO" id="GO:0005737">
    <property type="term" value="C:cytoplasm"/>
    <property type="evidence" value="ECO:0007669"/>
    <property type="project" value="TreeGrafter"/>
</dbReference>
<dbReference type="Gene3D" id="2.60.40.640">
    <property type="match status" value="2"/>
</dbReference>
<dbReference type="InterPro" id="IPR014756">
    <property type="entry name" value="Ig_E-set"/>
</dbReference>
<comment type="similarity">
    <text evidence="1">Belongs to the arrestin family.</text>
</comment>
<dbReference type="Pfam" id="PF00339">
    <property type="entry name" value="Arrestin_N"/>
    <property type="match status" value="1"/>
</dbReference>
<dbReference type="SMART" id="SM01017">
    <property type="entry name" value="Arrestin_C"/>
    <property type="match status" value="1"/>
</dbReference>
<evidence type="ECO:0000313" key="5">
    <source>
        <dbReference type="Proteomes" id="UP001107558"/>
    </source>
</evidence>
<comment type="caution">
    <text evidence="4">The sequence shown here is derived from an EMBL/GenBank/DDBJ whole genome shotgun (WGS) entry which is preliminary data.</text>
</comment>
<evidence type="ECO:0000313" key="4">
    <source>
        <dbReference type="EMBL" id="KAG5666924.1"/>
    </source>
</evidence>
<gene>
    <name evidence="4" type="ORF">PVAND_014929</name>
</gene>
<dbReference type="EMBL" id="JADBJN010000004">
    <property type="protein sequence ID" value="KAG5666924.1"/>
    <property type="molecule type" value="Genomic_DNA"/>
</dbReference>
<dbReference type="OrthoDB" id="7785529at2759"/>
<feature type="domain" description="Arrestin C-terminal-like" evidence="3">
    <location>
        <begin position="167"/>
        <end position="298"/>
    </location>
</feature>
<keyword evidence="2" id="KW-0716">Sensory transduction</keyword>
<dbReference type="SUPFAM" id="SSF81296">
    <property type="entry name" value="E set domains"/>
    <property type="match status" value="2"/>
</dbReference>
<keyword evidence="5" id="KW-1185">Reference proteome</keyword>
<sequence length="319" mass="36481">MQCTINFVNNPLKVYKPGATIELLIELQVNETINVEEIFLKIIGQAKCEFLSRKKGKPLTACVNYLEKKISLLNISQIEPGMYDFDANFQLPYDIPSTMECIKGYWKNANGSIKYKLEVHVTSLWKPNWKFDNNFTVIAPLDLNQLSPVMHVPLMQEVMRKFSFDFSSKELYMSASIPQRGYTPGEAICVTVNLHNMTRVRIQSVRISLNKIMVLTSQKPIVEVVRILIVETLEYCDQVKPQLHRIFSKTLRVPAVEPNIDNCEIIKVGYEIAVKAKPSGMHRSVLLNIPVLIGTVALKNEQQQVVRRISYSSFETELQ</sequence>
<reference evidence="4" key="1">
    <citation type="submission" date="2021-03" db="EMBL/GenBank/DDBJ databases">
        <title>Chromosome level genome of the anhydrobiotic midge Polypedilum vanderplanki.</title>
        <authorList>
            <person name="Yoshida Y."/>
            <person name="Kikawada T."/>
            <person name="Gusev O."/>
        </authorList>
    </citation>
    <scope>NUCLEOTIDE SEQUENCE</scope>
    <source>
        <strain evidence="4">NIAS01</strain>
        <tissue evidence="4">Whole body or cell culture</tissue>
    </source>
</reference>
<dbReference type="PANTHER" id="PTHR11188">
    <property type="entry name" value="ARRESTIN DOMAIN CONTAINING PROTEIN"/>
    <property type="match status" value="1"/>
</dbReference>
<dbReference type="Pfam" id="PF02752">
    <property type="entry name" value="Arrestin_C"/>
    <property type="match status" value="1"/>
</dbReference>
<dbReference type="InterPro" id="IPR011022">
    <property type="entry name" value="Arrestin_C-like"/>
</dbReference>
<evidence type="ECO:0000259" key="3">
    <source>
        <dbReference type="SMART" id="SM01017"/>
    </source>
</evidence>
<evidence type="ECO:0000256" key="1">
    <source>
        <dbReference type="ARBA" id="ARBA00005298"/>
    </source>
</evidence>
<dbReference type="PANTHER" id="PTHR11188:SF167">
    <property type="entry name" value="ARRESTIN C-TERMINAL-LIKE DOMAIN-CONTAINING PROTEIN-RELATED"/>
    <property type="match status" value="1"/>
</dbReference>
<protein>
    <recommendedName>
        <fullName evidence="3">Arrestin C-terminal-like domain-containing protein</fullName>
    </recommendedName>
</protein>
<name>A0A9J6BAS3_POLVA</name>